<organism evidence="3 4">
    <name type="scientific">Luteimonas salinilitoris</name>
    <dbReference type="NCBI Taxonomy" id="3237697"/>
    <lineage>
        <taxon>Bacteria</taxon>
        <taxon>Pseudomonadati</taxon>
        <taxon>Pseudomonadota</taxon>
        <taxon>Gammaproteobacteria</taxon>
        <taxon>Lysobacterales</taxon>
        <taxon>Lysobacteraceae</taxon>
        <taxon>Luteimonas</taxon>
    </lineage>
</organism>
<dbReference type="Proteomes" id="UP001566331">
    <property type="component" value="Unassembled WGS sequence"/>
</dbReference>
<dbReference type="PANTHER" id="PTHR21193">
    <property type="entry name" value="OXIDOREDUCTASE-LIKE DOMAIN-CONTAINING PROTEIN 1"/>
    <property type="match status" value="1"/>
</dbReference>
<evidence type="ECO:0000313" key="4">
    <source>
        <dbReference type="Proteomes" id="UP001566331"/>
    </source>
</evidence>
<dbReference type="InterPro" id="IPR039251">
    <property type="entry name" value="OXLD1"/>
</dbReference>
<dbReference type="RefSeq" id="WP_370563569.1">
    <property type="nucleotide sequence ID" value="NZ_JBFWIB010000004.1"/>
</dbReference>
<reference evidence="3 4" key="1">
    <citation type="submission" date="2024-07" db="EMBL/GenBank/DDBJ databases">
        <title>Luteimonas salilacus sp. nov., isolated from the shore soil of Salt Lake in Tibet of China.</title>
        <authorList>
            <person name="Zhang X."/>
            <person name="Li A."/>
        </authorList>
    </citation>
    <scope>NUCLEOTIDE SEQUENCE [LARGE SCALE GENOMIC DNA]</scope>
    <source>
        <strain evidence="3 4">B3-2-R+30</strain>
    </source>
</reference>
<accession>A0ABV4HSL6</accession>
<dbReference type="InterPro" id="IPR019180">
    <property type="entry name" value="Oxidoreductase-like_N"/>
</dbReference>
<sequence>MPNASAPRPRAPQEPEPDPQPVAPEKPLPSDCCESGCETCIYDLYADELAQYRAALAAWRARHPEIDVEG</sequence>
<keyword evidence="4" id="KW-1185">Reference proteome</keyword>
<feature type="region of interest" description="Disordered" evidence="1">
    <location>
        <begin position="1"/>
        <end position="31"/>
    </location>
</feature>
<dbReference type="Pfam" id="PF09791">
    <property type="entry name" value="Oxidored-like"/>
    <property type="match status" value="1"/>
</dbReference>
<evidence type="ECO:0000256" key="1">
    <source>
        <dbReference type="SAM" id="MobiDB-lite"/>
    </source>
</evidence>
<evidence type="ECO:0000259" key="2">
    <source>
        <dbReference type="Pfam" id="PF09791"/>
    </source>
</evidence>
<feature type="domain" description="Oxidoreductase-like" evidence="2">
    <location>
        <begin position="21"/>
        <end position="60"/>
    </location>
</feature>
<gene>
    <name evidence="3" type="ORF">AB6713_07235</name>
</gene>
<dbReference type="EMBL" id="JBFWIC010000007">
    <property type="protein sequence ID" value="MEZ0474409.1"/>
    <property type="molecule type" value="Genomic_DNA"/>
</dbReference>
<protein>
    <submittedName>
        <fullName evidence="3">Oxidoreductase-like domain-containing protein</fullName>
    </submittedName>
</protein>
<name>A0ABV4HSL6_9GAMM</name>
<dbReference type="PANTHER" id="PTHR21193:SF3">
    <property type="entry name" value="OXIDOREDUCTASE-LIKE DOMAIN-CONTAINING PROTEIN 1"/>
    <property type="match status" value="1"/>
</dbReference>
<feature type="compositionally biased region" description="Pro residues" evidence="1">
    <location>
        <begin position="9"/>
        <end position="27"/>
    </location>
</feature>
<evidence type="ECO:0000313" key="3">
    <source>
        <dbReference type="EMBL" id="MEZ0474409.1"/>
    </source>
</evidence>
<comment type="caution">
    <text evidence="3">The sequence shown here is derived from an EMBL/GenBank/DDBJ whole genome shotgun (WGS) entry which is preliminary data.</text>
</comment>
<proteinExistence type="predicted"/>